<feature type="compositionally biased region" description="Basic and acidic residues" evidence="1">
    <location>
        <begin position="148"/>
        <end position="175"/>
    </location>
</feature>
<evidence type="ECO:0000313" key="3">
    <source>
        <dbReference type="Proteomes" id="UP000886998"/>
    </source>
</evidence>
<proteinExistence type="predicted"/>
<keyword evidence="3" id="KW-1185">Reference proteome</keyword>
<accession>A0A8X6XS02</accession>
<feature type="compositionally biased region" description="Polar residues" evidence="1">
    <location>
        <begin position="187"/>
        <end position="196"/>
    </location>
</feature>
<evidence type="ECO:0000256" key="1">
    <source>
        <dbReference type="SAM" id="MobiDB-lite"/>
    </source>
</evidence>
<name>A0A8X6XS02_9ARAC</name>
<evidence type="ECO:0000313" key="2">
    <source>
        <dbReference type="EMBL" id="GFY57717.1"/>
    </source>
</evidence>
<feature type="compositionally biased region" description="Basic and acidic residues" evidence="1">
    <location>
        <begin position="198"/>
        <end position="211"/>
    </location>
</feature>
<dbReference type="Proteomes" id="UP000886998">
    <property type="component" value="Unassembled WGS sequence"/>
</dbReference>
<feature type="compositionally biased region" description="Polar residues" evidence="1">
    <location>
        <begin position="1"/>
        <end position="17"/>
    </location>
</feature>
<sequence>MLFANARSNARKSQGNDSIAMEGAAGQGSSQEIYDPEVENSMESQELENHNNKSVFITDGEYVESSDVTELRNAQVIAVVSESPAPSPTPPTKRPRGRPRRQPATTTTPVTIPVSAVVENDSEICENTPPNSVEKRRMDGDSQSESEPEPKKQRSDEDSNDDTRSKYQQYWEKHCPTRLQTKLIEASKSSPNSCGQNKADKSSKADEQGAR</sequence>
<feature type="region of interest" description="Disordered" evidence="1">
    <location>
        <begin position="1"/>
        <end position="54"/>
    </location>
</feature>
<dbReference type="AlphaFoldDB" id="A0A8X6XS02"/>
<feature type="region of interest" description="Disordered" evidence="1">
    <location>
        <begin position="77"/>
        <end position="211"/>
    </location>
</feature>
<organism evidence="2 3">
    <name type="scientific">Trichonephila inaurata madagascariensis</name>
    <dbReference type="NCBI Taxonomy" id="2747483"/>
    <lineage>
        <taxon>Eukaryota</taxon>
        <taxon>Metazoa</taxon>
        <taxon>Ecdysozoa</taxon>
        <taxon>Arthropoda</taxon>
        <taxon>Chelicerata</taxon>
        <taxon>Arachnida</taxon>
        <taxon>Araneae</taxon>
        <taxon>Araneomorphae</taxon>
        <taxon>Entelegynae</taxon>
        <taxon>Araneoidea</taxon>
        <taxon>Nephilidae</taxon>
        <taxon>Trichonephila</taxon>
        <taxon>Trichonephila inaurata</taxon>
    </lineage>
</organism>
<gene>
    <name evidence="2" type="primary">pds5b-a</name>
    <name evidence="2" type="ORF">TNIN_209651</name>
</gene>
<dbReference type="EMBL" id="BMAV01011691">
    <property type="protein sequence ID" value="GFY57717.1"/>
    <property type="molecule type" value="Genomic_DNA"/>
</dbReference>
<reference evidence="2" key="1">
    <citation type="submission" date="2020-08" db="EMBL/GenBank/DDBJ databases">
        <title>Multicomponent nature underlies the extraordinary mechanical properties of spider dragline silk.</title>
        <authorList>
            <person name="Kono N."/>
            <person name="Nakamura H."/>
            <person name="Mori M."/>
            <person name="Yoshida Y."/>
            <person name="Ohtoshi R."/>
            <person name="Malay A.D."/>
            <person name="Moran D.A.P."/>
            <person name="Tomita M."/>
            <person name="Numata K."/>
            <person name="Arakawa K."/>
        </authorList>
    </citation>
    <scope>NUCLEOTIDE SEQUENCE</scope>
</reference>
<comment type="caution">
    <text evidence="2">The sequence shown here is derived from an EMBL/GenBank/DDBJ whole genome shotgun (WGS) entry which is preliminary data.</text>
</comment>
<protein>
    <submittedName>
        <fullName evidence="2">Sister chromatid cohesion protein PDS5 B-A</fullName>
    </submittedName>
</protein>
<feature type="compositionally biased region" description="Low complexity" evidence="1">
    <location>
        <begin position="102"/>
        <end position="118"/>
    </location>
</feature>